<keyword evidence="1" id="KW-1133">Transmembrane helix</keyword>
<accession>A0AA38VC71</accession>
<keyword evidence="1" id="KW-0472">Membrane</keyword>
<evidence type="ECO:0000313" key="3">
    <source>
        <dbReference type="Proteomes" id="UP001174694"/>
    </source>
</evidence>
<dbReference type="Proteomes" id="UP001174694">
    <property type="component" value="Unassembled WGS sequence"/>
</dbReference>
<evidence type="ECO:0000313" key="2">
    <source>
        <dbReference type="EMBL" id="KAJ9136821.1"/>
    </source>
</evidence>
<sequence>MESSEESCPSITLLVFQSLVFIAIWVPLNRFVTLRGPIPGARRVTRLNSILYSLANIPLLVLILSPSHDALARHLCHASKIYEYLDVLNMYAYFGAWTAARTALPWTGSAQLVAGILVEGRLLWQKVRGATGAMWPNAVALYLGLLYLALWARDLRIRTRAERNEEKDL</sequence>
<feature type="transmembrane region" description="Helical" evidence="1">
    <location>
        <begin position="12"/>
        <end position="32"/>
    </location>
</feature>
<evidence type="ECO:0000256" key="1">
    <source>
        <dbReference type="SAM" id="Phobius"/>
    </source>
</evidence>
<gene>
    <name evidence="2" type="ORF">NKR23_g9491</name>
</gene>
<proteinExistence type="predicted"/>
<comment type="caution">
    <text evidence="2">The sequence shown here is derived from an EMBL/GenBank/DDBJ whole genome shotgun (WGS) entry which is preliminary data.</text>
</comment>
<keyword evidence="1" id="KW-0812">Transmembrane</keyword>
<protein>
    <submittedName>
        <fullName evidence="2">Uncharacterized protein</fullName>
    </submittedName>
</protein>
<organism evidence="2 3">
    <name type="scientific">Pleurostoma richardsiae</name>
    <dbReference type="NCBI Taxonomy" id="41990"/>
    <lineage>
        <taxon>Eukaryota</taxon>
        <taxon>Fungi</taxon>
        <taxon>Dikarya</taxon>
        <taxon>Ascomycota</taxon>
        <taxon>Pezizomycotina</taxon>
        <taxon>Sordariomycetes</taxon>
        <taxon>Sordariomycetidae</taxon>
        <taxon>Calosphaeriales</taxon>
        <taxon>Pleurostomataceae</taxon>
        <taxon>Pleurostoma</taxon>
    </lineage>
</organism>
<reference evidence="2" key="1">
    <citation type="submission" date="2022-07" db="EMBL/GenBank/DDBJ databases">
        <title>Fungi with potential for degradation of polypropylene.</title>
        <authorList>
            <person name="Gostincar C."/>
        </authorList>
    </citation>
    <scope>NUCLEOTIDE SEQUENCE</scope>
    <source>
        <strain evidence="2">EXF-13308</strain>
    </source>
</reference>
<feature type="transmembrane region" description="Helical" evidence="1">
    <location>
        <begin position="133"/>
        <end position="152"/>
    </location>
</feature>
<keyword evidence="3" id="KW-1185">Reference proteome</keyword>
<feature type="transmembrane region" description="Helical" evidence="1">
    <location>
        <begin position="44"/>
        <end position="65"/>
    </location>
</feature>
<dbReference type="EMBL" id="JANBVO010000037">
    <property type="protein sequence ID" value="KAJ9136821.1"/>
    <property type="molecule type" value="Genomic_DNA"/>
</dbReference>
<dbReference type="AlphaFoldDB" id="A0AA38VC71"/>
<name>A0AA38VC71_9PEZI</name>